<gene>
    <name evidence="1" type="ORF">Pla108_18740</name>
</gene>
<dbReference type="PANTHER" id="PTHR43737:SF1">
    <property type="entry name" value="DUF1501 DOMAIN-CONTAINING PROTEIN"/>
    <property type="match status" value="1"/>
</dbReference>
<dbReference type="PROSITE" id="PS51318">
    <property type="entry name" value="TAT"/>
    <property type="match status" value="1"/>
</dbReference>
<keyword evidence="2" id="KW-1185">Reference proteome</keyword>
<dbReference type="AlphaFoldDB" id="A0A5C6ACE3"/>
<evidence type="ECO:0008006" key="3">
    <source>
        <dbReference type="Google" id="ProtNLM"/>
    </source>
</evidence>
<dbReference type="InterPro" id="IPR006311">
    <property type="entry name" value="TAT_signal"/>
</dbReference>
<name>A0A5C6ACE3_9BACT</name>
<dbReference type="Pfam" id="PF07394">
    <property type="entry name" value="DUF1501"/>
    <property type="match status" value="1"/>
</dbReference>
<dbReference type="OrthoDB" id="127333at2"/>
<dbReference type="SUPFAM" id="SSF53649">
    <property type="entry name" value="Alkaline phosphatase-like"/>
    <property type="match status" value="1"/>
</dbReference>
<sequence length="489" mass="53975">MKHHQHRTDPRDAVEHHLAINRRHFLGRAAAGLGALALAAMEGRAGAAASPPTLAGLSGLHHAPKARRVIYLFQSGGPSQHDLFDYKPRLNAMHGQELPASVRGEQRLTGMSANQSSLPLAGSPFKFSRHGESGAWLSDLLPYHRDIVDDVCFIKSMHTEAINHDPAITMFQTGSQIAGRPSLGAWLSYGIGSENEDLPAFIVLASAGQGGQPLYARLWGSGFLDSKHQGVRFRSGKDPVLYLSNPDGVCGSRRREQLDVINDLNRLQREAEGDPEIDSRIAQYEMAFRMQTSVPGVTDLSDEPESTFELYGEDARQPGTFAANCLLARRLAERDVRFVQLYHQGWDQHDNLPKDIRGQAKETDQASAALVKDLKQRGLLDDTLVIWGGEFGRTAYSQGLLTADNYGRDHHPRCFTTWMAGGGVQAGVTHGETDDFGYNLVRDGVHVHDLNATTLHLLGIDHERLTYFYQGRHFRLTDVHGEVVKSILT</sequence>
<dbReference type="RefSeq" id="WP_146444633.1">
    <property type="nucleotide sequence ID" value="NZ_SJPR01000002.1"/>
</dbReference>
<protein>
    <recommendedName>
        <fullName evidence="3">Sulfatase</fullName>
    </recommendedName>
</protein>
<evidence type="ECO:0000313" key="2">
    <source>
        <dbReference type="Proteomes" id="UP000317421"/>
    </source>
</evidence>
<organism evidence="1 2">
    <name type="scientific">Botrimarina colliarenosi</name>
    <dbReference type="NCBI Taxonomy" id="2528001"/>
    <lineage>
        <taxon>Bacteria</taxon>
        <taxon>Pseudomonadati</taxon>
        <taxon>Planctomycetota</taxon>
        <taxon>Planctomycetia</taxon>
        <taxon>Pirellulales</taxon>
        <taxon>Lacipirellulaceae</taxon>
        <taxon>Botrimarina</taxon>
    </lineage>
</organism>
<dbReference type="Gene3D" id="3.40.720.10">
    <property type="entry name" value="Alkaline Phosphatase, subunit A"/>
    <property type="match status" value="1"/>
</dbReference>
<comment type="caution">
    <text evidence="1">The sequence shown here is derived from an EMBL/GenBank/DDBJ whole genome shotgun (WGS) entry which is preliminary data.</text>
</comment>
<dbReference type="Proteomes" id="UP000317421">
    <property type="component" value="Unassembled WGS sequence"/>
</dbReference>
<dbReference type="InterPro" id="IPR010869">
    <property type="entry name" value="DUF1501"/>
</dbReference>
<accession>A0A5C6ACE3</accession>
<proteinExistence type="predicted"/>
<reference evidence="1 2" key="1">
    <citation type="submission" date="2019-02" db="EMBL/GenBank/DDBJ databases">
        <title>Deep-cultivation of Planctomycetes and their phenomic and genomic characterization uncovers novel biology.</title>
        <authorList>
            <person name="Wiegand S."/>
            <person name="Jogler M."/>
            <person name="Boedeker C."/>
            <person name="Pinto D."/>
            <person name="Vollmers J."/>
            <person name="Rivas-Marin E."/>
            <person name="Kohn T."/>
            <person name="Peeters S.H."/>
            <person name="Heuer A."/>
            <person name="Rast P."/>
            <person name="Oberbeckmann S."/>
            <person name="Bunk B."/>
            <person name="Jeske O."/>
            <person name="Meyerdierks A."/>
            <person name="Storesund J.E."/>
            <person name="Kallscheuer N."/>
            <person name="Luecker S."/>
            <person name="Lage O.M."/>
            <person name="Pohl T."/>
            <person name="Merkel B.J."/>
            <person name="Hornburger P."/>
            <person name="Mueller R.-W."/>
            <person name="Bruemmer F."/>
            <person name="Labrenz M."/>
            <person name="Spormann A.M."/>
            <person name="Op Den Camp H."/>
            <person name="Overmann J."/>
            <person name="Amann R."/>
            <person name="Jetten M.S.M."/>
            <person name="Mascher T."/>
            <person name="Medema M.H."/>
            <person name="Devos D.P."/>
            <person name="Kaster A.-K."/>
            <person name="Ovreas L."/>
            <person name="Rohde M."/>
            <person name="Galperin M.Y."/>
            <person name="Jogler C."/>
        </authorList>
    </citation>
    <scope>NUCLEOTIDE SEQUENCE [LARGE SCALE GENOMIC DNA]</scope>
    <source>
        <strain evidence="1 2">Pla108</strain>
    </source>
</reference>
<evidence type="ECO:0000313" key="1">
    <source>
        <dbReference type="EMBL" id="TWT97722.1"/>
    </source>
</evidence>
<dbReference type="InterPro" id="IPR017850">
    <property type="entry name" value="Alkaline_phosphatase_core_sf"/>
</dbReference>
<dbReference type="EMBL" id="SJPR01000002">
    <property type="protein sequence ID" value="TWT97722.1"/>
    <property type="molecule type" value="Genomic_DNA"/>
</dbReference>
<dbReference type="PANTHER" id="PTHR43737">
    <property type="entry name" value="BLL7424 PROTEIN"/>
    <property type="match status" value="1"/>
</dbReference>